<dbReference type="AlphaFoldDB" id="A0A160PMC8"/>
<dbReference type="InterPro" id="IPR029510">
    <property type="entry name" value="Ald_DH_CS_GLU"/>
</dbReference>
<sequence>MTTTIRTSLNLESGLYINGAWTSPNNNKRIDVENPATEEVIGTVSNASIEDSNNAVAAARAAFDSGPWGKTTPEERKVVLEKFAAIMKERREELIELNIAECGSERGFAESAQVDGAIAHLQSTIDAMSSFNWEAPTAHHFGRGMGQGVVVREAFGVALLISAYNFPLWLNMTKLAPALAAGCSVILKPATTTPFEGLILAEIGEEAGLPPGVLNVITGGRESGKALSTHPDVDIISFTGSESVGKEVYHQGADTLKKVVLELGGKSPNIVFEDANLDAVAGAVIAATTKMAGQGCSLLTRTLVHNSVKDDLIARVKAGLESIKVGDPNDADTDMGPLISAAQRETVEDYIAVGINEGATLITGGKRPAGLDKGYFIEPTLFANVDNSMRIAQEEIFGPVNVIIAFDTTEEAIAMANDNPYGLAAGVNTADPARAFEIAKQLRSGQVALNGGGGSFPNTSIPFGGYKASGLGREYGAWGIDEYLETKAIHWGAGR</sequence>
<dbReference type="InterPro" id="IPR015590">
    <property type="entry name" value="Aldehyde_DH_dom"/>
</dbReference>
<dbReference type="EMBL" id="AP017369">
    <property type="protein sequence ID" value="BAU94414.1"/>
    <property type="molecule type" value="Genomic_DNA"/>
</dbReference>
<evidence type="ECO:0000256" key="4">
    <source>
        <dbReference type="RuleBase" id="RU003345"/>
    </source>
</evidence>
<dbReference type="KEGG" id="csur:N24_0152"/>
<keyword evidence="2 4" id="KW-0560">Oxidoreductase</keyword>
<dbReference type="InterPro" id="IPR016162">
    <property type="entry name" value="Ald_DH_N"/>
</dbReference>
<dbReference type="SUPFAM" id="SSF53720">
    <property type="entry name" value="ALDH-like"/>
    <property type="match status" value="1"/>
</dbReference>
<dbReference type="InterPro" id="IPR016161">
    <property type="entry name" value="Ald_DH/histidinol_DH"/>
</dbReference>
<dbReference type="PROSITE" id="PS00687">
    <property type="entry name" value="ALDEHYDE_DEHYDR_GLU"/>
    <property type="match status" value="1"/>
</dbReference>
<feature type="active site" evidence="3">
    <location>
        <position position="262"/>
    </location>
</feature>
<dbReference type="FunFam" id="3.40.309.10:FF:000012">
    <property type="entry name" value="Betaine aldehyde dehydrogenase"/>
    <property type="match status" value="1"/>
</dbReference>
<dbReference type="GO" id="GO:0016620">
    <property type="term" value="F:oxidoreductase activity, acting on the aldehyde or oxo group of donors, NAD or NADP as acceptor"/>
    <property type="evidence" value="ECO:0007669"/>
    <property type="project" value="InterPro"/>
</dbReference>
<keyword evidence="7" id="KW-1185">Reference proteome</keyword>
<dbReference type="RefSeq" id="WP_096453476.1">
    <property type="nucleotide sequence ID" value="NZ_AP017369.1"/>
</dbReference>
<evidence type="ECO:0000313" key="6">
    <source>
        <dbReference type="EMBL" id="BAU94414.1"/>
    </source>
</evidence>
<proteinExistence type="inferred from homology"/>
<gene>
    <name evidence="6" type="ORF">N24_0152</name>
</gene>
<evidence type="ECO:0000256" key="3">
    <source>
        <dbReference type="PROSITE-ProRule" id="PRU10007"/>
    </source>
</evidence>
<dbReference type="CDD" id="cd07089">
    <property type="entry name" value="ALDH_CddD-AldA-like"/>
    <property type="match status" value="1"/>
</dbReference>
<organism evidence="6 7">
    <name type="scientific">Corynebacterium suranareeae</name>
    <dbReference type="NCBI Taxonomy" id="2506452"/>
    <lineage>
        <taxon>Bacteria</taxon>
        <taxon>Bacillati</taxon>
        <taxon>Actinomycetota</taxon>
        <taxon>Actinomycetes</taxon>
        <taxon>Mycobacteriales</taxon>
        <taxon>Corynebacteriaceae</taxon>
        <taxon>Corynebacterium</taxon>
    </lineage>
</organism>
<evidence type="ECO:0000256" key="2">
    <source>
        <dbReference type="ARBA" id="ARBA00023002"/>
    </source>
</evidence>
<dbReference type="Pfam" id="PF00171">
    <property type="entry name" value="Aldedh"/>
    <property type="match status" value="1"/>
</dbReference>
<accession>A0A160PMC8</accession>
<evidence type="ECO:0000256" key="1">
    <source>
        <dbReference type="ARBA" id="ARBA00009986"/>
    </source>
</evidence>
<dbReference type="PANTHER" id="PTHR42804:SF1">
    <property type="entry name" value="ALDEHYDE DEHYDROGENASE-RELATED"/>
    <property type="match status" value="1"/>
</dbReference>
<evidence type="ECO:0000259" key="5">
    <source>
        <dbReference type="Pfam" id="PF00171"/>
    </source>
</evidence>
<dbReference type="InterPro" id="IPR016163">
    <property type="entry name" value="Ald_DH_C"/>
</dbReference>
<name>A0A160PMC8_9CORY</name>
<dbReference type="Proteomes" id="UP000218244">
    <property type="component" value="Chromosome"/>
</dbReference>
<feature type="domain" description="Aldehyde dehydrogenase" evidence="5">
    <location>
        <begin position="21"/>
        <end position="489"/>
    </location>
</feature>
<dbReference type="PANTHER" id="PTHR42804">
    <property type="entry name" value="ALDEHYDE DEHYDROGENASE"/>
    <property type="match status" value="1"/>
</dbReference>
<dbReference type="Gene3D" id="3.40.309.10">
    <property type="entry name" value="Aldehyde Dehydrogenase, Chain A, domain 2"/>
    <property type="match status" value="1"/>
</dbReference>
<evidence type="ECO:0000313" key="7">
    <source>
        <dbReference type="Proteomes" id="UP000218244"/>
    </source>
</evidence>
<dbReference type="Gene3D" id="3.40.605.10">
    <property type="entry name" value="Aldehyde Dehydrogenase, Chain A, domain 1"/>
    <property type="match status" value="1"/>
</dbReference>
<dbReference type="FunFam" id="3.40.605.10:FF:000007">
    <property type="entry name" value="NAD/NADP-dependent betaine aldehyde dehydrogenase"/>
    <property type="match status" value="1"/>
</dbReference>
<comment type="similarity">
    <text evidence="1 4">Belongs to the aldehyde dehydrogenase family.</text>
</comment>
<reference evidence="6 7" key="1">
    <citation type="submission" date="2016-02" db="EMBL/GenBank/DDBJ databases">
        <title>Corynebacterium glutamicum N24 whole genome sequencing project.</title>
        <authorList>
            <person name="Matsutani M."/>
            <person name="Nangtapong N."/>
            <person name="Yakushi T."/>
            <person name="Matsushita K."/>
        </authorList>
    </citation>
    <scope>NUCLEOTIDE SEQUENCE [LARGE SCALE GENOMIC DNA]</scope>
    <source>
        <strain evidence="6 7">N24</strain>
    </source>
</reference>
<protein>
    <submittedName>
        <fullName evidence="6">Aldehyde dehydrogenase</fullName>
    </submittedName>
</protein>